<dbReference type="STRING" id="762845.BCR26_16670"/>
<evidence type="ECO:0000313" key="1">
    <source>
        <dbReference type="EMBL" id="OEH81379.1"/>
    </source>
</evidence>
<keyword evidence="2" id="KW-1185">Reference proteome</keyword>
<evidence type="ECO:0008006" key="3">
    <source>
        <dbReference type="Google" id="ProtNLM"/>
    </source>
</evidence>
<dbReference type="RefSeq" id="WP_069699637.1">
    <property type="nucleotide sequence ID" value="NZ_JAGGMA010000054.1"/>
</dbReference>
<dbReference type="EMBL" id="MIEK01000048">
    <property type="protein sequence ID" value="OEH81379.1"/>
    <property type="molecule type" value="Genomic_DNA"/>
</dbReference>
<gene>
    <name evidence="1" type="ORF">BCR26_16670</name>
</gene>
<organism evidence="1 2">
    <name type="scientific">Enterococcus rivorum</name>
    <dbReference type="NCBI Taxonomy" id="762845"/>
    <lineage>
        <taxon>Bacteria</taxon>
        <taxon>Bacillati</taxon>
        <taxon>Bacillota</taxon>
        <taxon>Bacilli</taxon>
        <taxon>Lactobacillales</taxon>
        <taxon>Enterococcaceae</taxon>
        <taxon>Enterococcus</taxon>
    </lineage>
</organism>
<accession>A0A1E5KUW3</accession>
<protein>
    <recommendedName>
        <fullName evidence="3">Alpha-ribazole kinase</fullName>
    </recommendedName>
</protein>
<comment type="caution">
    <text evidence="1">The sequence shown here is derived from an EMBL/GenBank/DDBJ whole genome shotgun (WGS) entry which is preliminary data.</text>
</comment>
<dbReference type="AlphaFoldDB" id="A0A1E5KUW3"/>
<proteinExistence type="predicted"/>
<reference evidence="1 2" key="1">
    <citation type="submission" date="2016-09" db="EMBL/GenBank/DDBJ databases">
        <authorList>
            <person name="Capua I."/>
            <person name="De Benedictis P."/>
            <person name="Joannis T."/>
            <person name="Lombin L.H."/>
            <person name="Cattoli G."/>
        </authorList>
    </citation>
    <scope>NUCLEOTIDE SEQUENCE [LARGE SCALE GENOMIC DNA]</scope>
    <source>
        <strain evidence="1 2">LMG 25899</strain>
    </source>
</reference>
<dbReference type="Proteomes" id="UP000095256">
    <property type="component" value="Unassembled WGS sequence"/>
</dbReference>
<sequence length="246" mass="26755">MNENIRDLSVTFLTEELGVIVACDSSGAIGLKEQDQVEVPPEITSAFCLRVPLMEILAVGGVPKIVIDTISNEMNPTGNLMLTGIKTELKKTGFDDVLINGSTEENMTTTMTSIGVTVIGSIEKKSFVYGKIIKGSSLYQVGYPYVGEAVLKNQDKIFSYQDLLNLRQQEGVLEMIPVGSKGILYEANQLAKSSKLIFKENNQAENLTQSAGPATVLLVAVDKEVVPVLLNDKIPIKKIGTFIREN</sequence>
<name>A0A1E5KUW3_9ENTE</name>
<evidence type="ECO:0000313" key="2">
    <source>
        <dbReference type="Proteomes" id="UP000095256"/>
    </source>
</evidence>
<dbReference type="OrthoDB" id="9805740at2"/>